<dbReference type="STRING" id="629680.SAMN04489751_2682"/>
<dbReference type="Pfam" id="PF00378">
    <property type="entry name" value="ECH_1"/>
    <property type="match status" value="1"/>
</dbReference>
<evidence type="ECO:0000256" key="1">
    <source>
        <dbReference type="ARBA" id="ARBA00005254"/>
    </source>
</evidence>
<dbReference type="EMBL" id="LT629739">
    <property type="protein sequence ID" value="SDS72007.1"/>
    <property type="molecule type" value="Genomic_DNA"/>
</dbReference>
<reference evidence="2" key="1">
    <citation type="submission" date="2016-10" db="EMBL/GenBank/DDBJ databases">
        <authorList>
            <person name="Varghese N."/>
            <person name="Submissions S."/>
        </authorList>
    </citation>
    <scope>NUCLEOTIDE SEQUENCE [LARGE SCALE GENOMIC DNA]</scope>
    <source>
        <strain evidence="2">DSM 22082</strain>
    </source>
</reference>
<keyword evidence="3" id="KW-1185">Reference proteome</keyword>
<gene>
    <name evidence="2" type="ORF">SAMN04489751_2682</name>
</gene>
<dbReference type="RefSeq" id="WP_092106266.1">
    <property type="nucleotide sequence ID" value="NZ_LT629739.1"/>
</dbReference>
<dbReference type="Proteomes" id="UP000199700">
    <property type="component" value="Chromosome"/>
</dbReference>
<organism evidence="2 3">
    <name type="scientific">Brevibacterium sandarakinum</name>
    <dbReference type="NCBI Taxonomy" id="629680"/>
    <lineage>
        <taxon>Bacteria</taxon>
        <taxon>Bacillati</taxon>
        <taxon>Actinomycetota</taxon>
        <taxon>Actinomycetes</taxon>
        <taxon>Micrococcales</taxon>
        <taxon>Brevibacteriaceae</taxon>
        <taxon>Brevibacterium</taxon>
    </lineage>
</organism>
<dbReference type="PANTHER" id="PTHR43459:SF1">
    <property type="entry name" value="EG:BACN32G11.4 PROTEIN"/>
    <property type="match status" value="1"/>
</dbReference>
<accession>A0A1H1UHM7</accession>
<protein>
    <submittedName>
        <fullName evidence="2">Short chain enoyl-CoA hydratase /Enoyl-CoA hydratase</fullName>
    </submittedName>
</protein>
<dbReference type="GO" id="GO:0003824">
    <property type="term" value="F:catalytic activity"/>
    <property type="evidence" value="ECO:0007669"/>
    <property type="project" value="UniProtKB-ARBA"/>
</dbReference>
<dbReference type="SUPFAM" id="SSF52096">
    <property type="entry name" value="ClpP/crotonase"/>
    <property type="match status" value="1"/>
</dbReference>
<evidence type="ECO:0000313" key="3">
    <source>
        <dbReference type="Proteomes" id="UP000199700"/>
    </source>
</evidence>
<evidence type="ECO:0000313" key="2">
    <source>
        <dbReference type="EMBL" id="SDS72007.1"/>
    </source>
</evidence>
<comment type="similarity">
    <text evidence="1">Belongs to the enoyl-CoA hydratase/isomerase family.</text>
</comment>
<dbReference type="InterPro" id="IPR014748">
    <property type="entry name" value="Enoyl-CoA_hydra_C"/>
</dbReference>
<dbReference type="AlphaFoldDB" id="A0A1H1UHM7"/>
<dbReference type="CDD" id="cd06558">
    <property type="entry name" value="crotonase-like"/>
    <property type="match status" value="1"/>
</dbReference>
<dbReference type="InterPro" id="IPR001753">
    <property type="entry name" value="Enoyl-CoA_hydra/iso"/>
</dbReference>
<dbReference type="OrthoDB" id="9777711at2"/>
<dbReference type="Gene3D" id="3.90.226.10">
    <property type="entry name" value="2-enoyl-CoA Hydratase, Chain A, domain 1"/>
    <property type="match status" value="1"/>
</dbReference>
<sequence>MTSSVLTDLQDGVVTVTINRPESLNALTRESMEAIGDAVAEAAASARVAIITGNDRSFSSGADLQGSVQGGGLGLEKANAIIRSIIDLPIPTIAAVSGPAAGIGCSLALACDYTIMSEESYLMLAFTKIGLMPDGGATALVAASAGRHRAMKMALTAQKVWAKEAADWGLASLVTPAGEHLDRAQEIAAQWAQGAPLAFAASKDAINSATLTELDGAFDRELNGQTSLRASQDFAEGVAAFMEKRGPTFTGE</sequence>
<dbReference type="Gene3D" id="1.10.12.10">
    <property type="entry name" value="Lyase 2-enoyl-coa Hydratase, Chain A, domain 2"/>
    <property type="match status" value="1"/>
</dbReference>
<name>A0A1H1UHM7_BRESA</name>
<proteinExistence type="inferred from homology"/>
<dbReference type="InterPro" id="IPR029045">
    <property type="entry name" value="ClpP/crotonase-like_dom_sf"/>
</dbReference>
<dbReference type="PANTHER" id="PTHR43459">
    <property type="entry name" value="ENOYL-COA HYDRATASE"/>
    <property type="match status" value="1"/>
</dbReference>